<proteinExistence type="predicted"/>
<gene>
    <name evidence="1" type="ORF">NC998_19725</name>
</gene>
<keyword evidence="2" id="KW-1185">Reference proteome</keyword>
<evidence type="ECO:0000313" key="2">
    <source>
        <dbReference type="Proteomes" id="UP001464891"/>
    </source>
</evidence>
<protein>
    <submittedName>
        <fullName evidence="1">Uncharacterized protein</fullName>
    </submittedName>
</protein>
<organism evidence="1 2">
    <name type="scientific">Trichocoleus desertorum GB2-A4</name>
    <dbReference type="NCBI Taxonomy" id="2933944"/>
    <lineage>
        <taxon>Bacteria</taxon>
        <taxon>Bacillati</taxon>
        <taxon>Cyanobacteriota</taxon>
        <taxon>Cyanophyceae</taxon>
        <taxon>Leptolyngbyales</taxon>
        <taxon>Trichocoleusaceae</taxon>
        <taxon>Trichocoleus</taxon>
    </lineage>
</organism>
<comment type="caution">
    <text evidence="1">The sequence shown here is derived from an EMBL/GenBank/DDBJ whole genome shotgun (WGS) entry which is preliminary data.</text>
</comment>
<accession>A0ABV0JCG6</accession>
<dbReference type="EMBL" id="JAMPKM010000014">
    <property type="protein sequence ID" value="MEP0819334.1"/>
    <property type="molecule type" value="Genomic_DNA"/>
</dbReference>
<dbReference type="RefSeq" id="WP_190439945.1">
    <property type="nucleotide sequence ID" value="NZ_JAMPKM010000014.1"/>
</dbReference>
<name>A0ABV0JCG6_9CYAN</name>
<reference evidence="1 2" key="1">
    <citation type="submission" date="2022-04" db="EMBL/GenBank/DDBJ databases">
        <title>Positive selection, recombination, and allopatry shape intraspecific diversity of widespread and dominant cyanobacteria.</title>
        <authorList>
            <person name="Wei J."/>
            <person name="Shu W."/>
            <person name="Hu C."/>
        </authorList>
    </citation>
    <scope>NUCLEOTIDE SEQUENCE [LARGE SCALE GENOMIC DNA]</scope>
    <source>
        <strain evidence="1 2">GB2-A4</strain>
    </source>
</reference>
<dbReference type="Proteomes" id="UP001464891">
    <property type="component" value="Unassembled WGS sequence"/>
</dbReference>
<evidence type="ECO:0000313" key="1">
    <source>
        <dbReference type="EMBL" id="MEP0819334.1"/>
    </source>
</evidence>
<sequence length="700" mass="79961">MPRDRTGNRYEQLLEASLLHLDYTRDSDIGLNYIRPSVRGQVIIPGTFIQPDIVIRQDTSIRAILYVTHWSNRRNSNFKFWRTWEELAQQKLAIGTDFVAINCVFEALPPNSSPFDYITSDELPPDPSRDDGIPISFNGWYGAISWSLVESFDVSLIFPNSYEPCSTQLDLINGQHDVITSNLLELTLARTAKPYLTSQWQTLQTIQSQAIGNNLINLQDTQSRYRIGLLHVYLFYRLFHYLVPDGGLDLDEFVNALVSTDQNQVNLDALIQASAFAQIPRQQLIEVFSELSQVYVRKSQDAETFCTMTSLHNPIAGGSVHRIRFNQDLRLCLQDLGQHLNEPGFVDAIQRAFGRFDATLGINECFEDLASQPLVVSKENFIRQTFLTALTTGDEATLDNLLQTHAKEFSPERSAVSTHQQNWVFEMLLYLAGLTSDEDIQTKLKENFEAIAHPHLLQPHAPYGDEAKLSRYLLQGRNICGHWSSRSCRQTLTEVEFRTFSWRTVAKSVLQAFQEKGRVIRGQEEVIRRYIQTKSMRIIGADLNSFHILLEHYLGDLCAFAFDENATSNTRSQRICPSWQTDVIGKIWNGRPLETWMEGLSLNRQWMIKAQSAPSNPGDKTKELAGRCRALRLAWSHGTDPRDRSQWSFSQRPLPKLAIVLDGDWDATKKRNLYEAGWDWVGDVSQLHELRQLIQATSSI</sequence>